<evidence type="ECO:0000256" key="4">
    <source>
        <dbReference type="ARBA" id="ARBA00022842"/>
    </source>
</evidence>
<evidence type="ECO:0000256" key="6">
    <source>
        <dbReference type="ARBA" id="ARBA00022989"/>
    </source>
</evidence>
<accession>A0A7C3MNX2</accession>
<keyword evidence="9" id="KW-0630">Potassium</keyword>
<evidence type="ECO:0000256" key="9">
    <source>
        <dbReference type="HAMAP-Rule" id="MF_01129"/>
    </source>
</evidence>
<comment type="caution">
    <text evidence="10">The sequence shown here is derived from an EMBL/GenBank/DDBJ whole genome shotgun (WGS) entry which is preliminary data.</text>
</comment>
<evidence type="ECO:0000256" key="7">
    <source>
        <dbReference type="ARBA" id="ARBA00023065"/>
    </source>
</evidence>
<sequence>MQNLLWITPISGTIGLLVAFLIARNILKEEVGPTEIQKIMKAIQQGADAFLNREIKTVSIFAIIFGIFMAIVLQPLLGLAFIIGAAFSMLSGYIGMKIATRANGRTTYAASKYGVGKSLDIAFSGGAVMGLMEASLGIFGSSLIYLILSNFMPDPRLKLEIISGYALGASFIALFARVGGGIYTKAADVGADLVGKVEAGIPEDDPRNPAVIADNVGDNVGDVAGMGADLYESYVGAIHAGAVLGFAYAEMKGLLYPFLFAVIGLYASIIGIIFTKVYAARKNADPANALRNGTFIAAIITIIGSFFLSQSLLGNLGPFWAGTIGIIVGIAIGLISEYYTSNKPIERIAYASTTGPATNIITGLSVGMESTFLTIVVLAIGIYLAYLANGMWGIGIAGVGMLATLGITLSVDAYGPIADNASGIAEMAHQGEKVREITSSLDAYGNTTAAMGKGFAIGSAILTALSLFAAFKEWAQIQYIDVSKASVLAGTLIGGMLPFLFSALSLKAVGEAATHMVEEVRRQFREIKGLLEGKSDPDYAKCVDISTRGALKAMILPSLIMILSPFIIAFLLGKEALGGMLTGATVSGGLLAIFMANAGGAWDNAKKLIEHGKFGGKGSDAHKAAVVGDTVGDPFKDTAGPSINILIKLMAVISLVFLPIFFH</sequence>
<feature type="transmembrane region" description="Helical" evidence="9">
    <location>
        <begin position="254"/>
        <end position="274"/>
    </location>
</feature>
<comment type="function">
    <text evidence="9">Sodium pump that utilizes the energy of pyrophosphate hydrolysis as the driving force for Na(+) movement across the membrane.</text>
</comment>
<evidence type="ECO:0000256" key="8">
    <source>
        <dbReference type="ARBA" id="ARBA00023136"/>
    </source>
</evidence>
<feature type="transmembrane region" description="Helical" evidence="9">
    <location>
        <begin position="360"/>
        <end position="386"/>
    </location>
</feature>
<keyword evidence="2 9" id="KW-0813">Transport</keyword>
<feature type="transmembrane region" description="Helical" evidence="9">
    <location>
        <begin position="159"/>
        <end position="178"/>
    </location>
</feature>
<dbReference type="PIRSF" id="PIRSF001265">
    <property type="entry name" value="H+-PPase"/>
    <property type="match status" value="1"/>
</dbReference>
<keyword evidence="9" id="KW-0739">Sodium transport</keyword>
<keyword evidence="4 9" id="KW-0460">Magnesium</keyword>
<comment type="activity regulation">
    <text evidence="9">Requires K(+) for maximal activity.</text>
</comment>
<evidence type="ECO:0000313" key="10">
    <source>
        <dbReference type="EMBL" id="HFX13512.1"/>
    </source>
</evidence>
<feature type="transmembrane region" description="Helical" evidence="9">
    <location>
        <begin position="553"/>
        <end position="572"/>
    </location>
</feature>
<feature type="transmembrane region" description="Helical" evidence="9">
    <location>
        <begin position="487"/>
        <end position="506"/>
    </location>
</feature>
<feature type="transmembrane region" description="Helical" evidence="9">
    <location>
        <begin position="319"/>
        <end position="339"/>
    </location>
</feature>
<dbReference type="PANTHER" id="PTHR31998">
    <property type="entry name" value="K(+)-INSENSITIVE PYROPHOSPHATE-ENERGIZED PROTON PUMP"/>
    <property type="match status" value="1"/>
</dbReference>
<keyword evidence="8 9" id="KW-0472">Membrane</keyword>
<keyword evidence="10" id="KW-0378">Hydrolase</keyword>
<comment type="caution">
    <text evidence="9">Lacks conserved residue(s) required for the propagation of feature annotation.</text>
</comment>
<dbReference type="NCBIfam" id="NF001960">
    <property type="entry name" value="PRK00733.3-5"/>
    <property type="match status" value="1"/>
</dbReference>
<feature type="transmembrane region" description="Helical" evidence="9">
    <location>
        <begin position="121"/>
        <end position="147"/>
    </location>
</feature>
<dbReference type="EC" id="7.2.3.1" evidence="9"/>
<dbReference type="AlphaFoldDB" id="A0A7C3MNX2"/>
<comment type="subunit">
    <text evidence="9">Homodimer.</text>
</comment>
<evidence type="ECO:0000256" key="3">
    <source>
        <dbReference type="ARBA" id="ARBA00022692"/>
    </source>
</evidence>
<feature type="site" description="Determinant of potassium dependence" evidence="9">
    <location>
        <position position="449"/>
    </location>
</feature>
<dbReference type="InterPro" id="IPR004131">
    <property type="entry name" value="PPase-energised_H-pump"/>
</dbReference>
<dbReference type="HAMAP" id="MF_01129">
    <property type="entry name" value="PPase_energized_pump"/>
    <property type="match status" value="1"/>
</dbReference>
<dbReference type="NCBIfam" id="TIGR01104">
    <property type="entry name" value="V_PPase"/>
    <property type="match status" value="1"/>
</dbReference>
<organism evidence="10">
    <name type="scientific">Dictyoglomus thermophilum</name>
    <dbReference type="NCBI Taxonomy" id="14"/>
    <lineage>
        <taxon>Bacteria</taxon>
        <taxon>Pseudomonadati</taxon>
        <taxon>Dictyoglomota</taxon>
        <taxon>Dictyoglomia</taxon>
        <taxon>Dictyoglomales</taxon>
        <taxon>Dictyoglomaceae</taxon>
        <taxon>Dictyoglomus</taxon>
    </lineage>
</organism>
<feature type="transmembrane region" description="Helical" evidence="9">
    <location>
        <begin position="295"/>
        <end position="313"/>
    </location>
</feature>
<dbReference type="GO" id="GO:0004427">
    <property type="term" value="F:inorganic diphosphate phosphatase activity"/>
    <property type="evidence" value="ECO:0007669"/>
    <property type="project" value="UniProtKB-UniRule"/>
</dbReference>
<keyword evidence="9" id="KW-0915">Sodium</keyword>
<dbReference type="GO" id="GO:0030955">
    <property type="term" value="F:potassium ion binding"/>
    <property type="evidence" value="ECO:0007669"/>
    <property type="project" value="UniProtKB-UniRule"/>
</dbReference>
<feature type="transmembrane region" description="Helical" evidence="9">
    <location>
        <begin position="60"/>
        <end position="87"/>
    </location>
</feature>
<name>A0A7C3MNX2_DICTH</name>
<feature type="transmembrane region" description="Helical" evidence="9">
    <location>
        <begin position="578"/>
        <end position="598"/>
    </location>
</feature>
<keyword evidence="6 9" id="KW-1133">Transmembrane helix</keyword>
<proteinExistence type="inferred from homology"/>
<protein>
    <recommendedName>
        <fullName evidence="9">Putative K(+)-stimulated pyrophosphate-energized sodium pump</fullName>
        <ecNumber evidence="9">7.2.3.1</ecNumber>
    </recommendedName>
    <alternativeName>
        <fullName evidence="9">Membrane-bound sodium-translocating pyrophosphatase</fullName>
    </alternativeName>
    <alternativeName>
        <fullName evidence="9">Pyrophosphate-energized inorganic pyrophosphatase</fullName>
        <shortName evidence="9">Na(+)-PPase</shortName>
    </alternativeName>
</protein>
<comment type="cofactor">
    <cofactor evidence="9">
        <name>Mg(2+)</name>
        <dbReference type="ChEBI" id="CHEBI:18420"/>
    </cofactor>
</comment>
<evidence type="ECO:0000256" key="1">
    <source>
        <dbReference type="ARBA" id="ARBA00004127"/>
    </source>
</evidence>
<dbReference type="GO" id="GO:0006814">
    <property type="term" value="P:sodium ion transport"/>
    <property type="evidence" value="ECO:0007669"/>
    <property type="project" value="UniProtKB-UniRule"/>
</dbReference>
<feature type="transmembrane region" description="Helical" evidence="9">
    <location>
        <begin position="645"/>
        <end position="662"/>
    </location>
</feature>
<evidence type="ECO:0000256" key="5">
    <source>
        <dbReference type="ARBA" id="ARBA00022967"/>
    </source>
</evidence>
<feature type="transmembrane region" description="Helical" evidence="9">
    <location>
        <begin position="6"/>
        <end position="27"/>
    </location>
</feature>
<gene>
    <name evidence="9" type="primary">hppA</name>
    <name evidence="10" type="ORF">ENW00_05020</name>
</gene>
<evidence type="ECO:0000256" key="2">
    <source>
        <dbReference type="ARBA" id="ARBA00022448"/>
    </source>
</evidence>
<comment type="similarity">
    <text evidence="9">Belongs to the H(+)-translocating pyrophosphatase (TC 3.A.10) family. K(+)-stimulated subfamily.</text>
</comment>
<keyword evidence="9" id="KW-1003">Cell membrane</keyword>
<keyword evidence="7 9" id="KW-0406">Ion transport</keyword>
<keyword evidence="5 9" id="KW-1278">Translocase</keyword>
<dbReference type="EMBL" id="DTIN01000014">
    <property type="protein sequence ID" value="HFX13512.1"/>
    <property type="molecule type" value="Genomic_DNA"/>
</dbReference>
<dbReference type="Pfam" id="PF03030">
    <property type="entry name" value="H_PPase"/>
    <property type="match status" value="1"/>
</dbReference>
<dbReference type="GO" id="GO:0012505">
    <property type="term" value="C:endomembrane system"/>
    <property type="evidence" value="ECO:0007669"/>
    <property type="project" value="UniProtKB-SubCell"/>
</dbReference>
<keyword evidence="3 9" id="KW-0812">Transmembrane</keyword>
<dbReference type="GO" id="GO:0005886">
    <property type="term" value="C:plasma membrane"/>
    <property type="evidence" value="ECO:0007669"/>
    <property type="project" value="UniProtKB-SubCell"/>
</dbReference>
<feature type="transmembrane region" description="Helical" evidence="9">
    <location>
        <begin position="392"/>
        <end position="411"/>
    </location>
</feature>
<reference evidence="10" key="1">
    <citation type="journal article" date="2020" name="mSystems">
        <title>Genome- and Community-Level Interaction Insights into Carbon Utilization and Element Cycling Functions of Hydrothermarchaeota in Hydrothermal Sediment.</title>
        <authorList>
            <person name="Zhou Z."/>
            <person name="Liu Y."/>
            <person name="Xu W."/>
            <person name="Pan J."/>
            <person name="Luo Z.H."/>
            <person name="Li M."/>
        </authorList>
    </citation>
    <scope>NUCLEOTIDE SEQUENCE [LARGE SCALE GENOMIC DNA]</scope>
    <source>
        <strain evidence="10">SpSt-81</strain>
    </source>
</reference>
<comment type="subcellular location">
    <subcellularLocation>
        <location evidence="9">Cell membrane</location>
        <topology evidence="9">Multi-pass membrane protein</topology>
    </subcellularLocation>
    <subcellularLocation>
        <location evidence="1">Endomembrane system</location>
        <topology evidence="1">Multi-pass membrane protein</topology>
    </subcellularLocation>
</comment>
<dbReference type="NCBIfam" id="NF001957">
    <property type="entry name" value="PRK00733.3-2"/>
    <property type="match status" value="1"/>
</dbReference>
<comment type="catalytic activity">
    <reaction evidence="9">
        <text>Na(+)(in) + diphosphate + H2O = Na(+)(out) + 2 phosphate + H(+)</text>
        <dbReference type="Rhea" id="RHEA:57884"/>
        <dbReference type="ChEBI" id="CHEBI:15377"/>
        <dbReference type="ChEBI" id="CHEBI:15378"/>
        <dbReference type="ChEBI" id="CHEBI:29101"/>
        <dbReference type="ChEBI" id="CHEBI:33019"/>
        <dbReference type="ChEBI" id="CHEBI:43474"/>
        <dbReference type="EC" id="7.2.3.1"/>
    </reaction>
</comment>
<feature type="transmembrane region" description="Helical" evidence="9">
    <location>
        <begin position="455"/>
        <end position="475"/>
    </location>
</feature>
<dbReference type="GO" id="GO:0000287">
    <property type="term" value="F:magnesium ion binding"/>
    <property type="evidence" value="ECO:0007669"/>
    <property type="project" value="UniProtKB-UniRule"/>
</dbReference>
<dbReference type="GO" id="GO:0009678">
    <property type="term" value="F:diphosphate hydrolysis-driven proton transmembrane transporter activity"/>
    <property type="evidence" value="ECO:0007669"/>
    <property type="project" value="UniProtKB-UniRule"/>
</dbReference>